<dbReference type="EMBL" id="KN822035">
    <property type="protein sequence ID" value="KIM63376.1"/>
    <property type="molecule type" value="Genomic_DNA"/>
</dbReference>
<protein>
    <recommendedName>
        <fullName evidence="2">DUF7330 domain-containing protein</fullName>
    </recommendedName>
</protein>
<dbReference type="InterPro" id="IPR055754">
    <property type="entry name" value="DUF7330"/>
</dbReference>
<evidence type="ECO:0000313" key="4">
    <source>
        <dbReference type="Proteomes" id="UP000053989"/>
    </source>
</evidence>
<gene>
    <name evidence="3" type="ORF">SCLCIDRAFT_756046</name>
</gene>
<dbReference type="InParanoid" id="A0A0C3E5R2"/>
<feature type="domain" description="DUF7330" evidence="2">
    <location>
        <begin position="98"/>
        <end position="292"/>
    </location>
</feature>
<dbReference type="STRING" id="1036808.A0A0C3E5R2"/>
<reference evidence="4" key="2">
    <citation type="submission" date="2015-01" db="EMBL/GenBank/DDBJ databases">
        <title>Evolutionary Origins and Diversification of the Mycorrhizal Mutualists.</title>
        <authorList>
            <consortium name="DOE Joint Genome Institute"/>
            <consortium name="Mycorrhizal Genomics Consortium"/>
            <person name="Kohler A."/>
            <person name="Kuo A."/>
            <person name="Nagy L.G."/>
            <person name="Floudas D."/>
            <person name="Copeland A."/>
            <person name="Barry K.W."/>
            <person name="Cichocki N."/>
            <person name="Veneault-Fourrey C."/>
            <person name="LaButti K."/>
            <person name="Lindquist E.A."/>
            <person name="Lipzen A."/>
            <person name="Lundell T."/>
            <person name="Morin E."/>
            <person name="Murat C."/>
            <person name="Riley R."/>
            <person name="Ohm R."/>
            <person name="Sun H."/>
            <person name="Tunlid A."/>
            <person name="Henrissat B."/>
            <person name="Grigoriev I.V."/>
            <person name="Hibbett D.S."/>
            <person name="Martin F."/>
        </authorList>
    </citation>
    <scope>NUCLEOTIDE SEQUENCE [LARGE SCALE GENOMIC DNA]</scope>
    <source>
        <strain evidence="4">Foug A</strain>
    </source>
</reference>
<feature type="compositionally biased region" description="Polar residues" evidence="1">
    <location>
        <begin position="42"/>
        <end position="54"/>
    </location>
</feature>
<sequence length="328" mass="35782">MVEPLSCHALAVAVLKYLERIIVTQPVTDTPPVGRAKAGDTQDLTGPTKGTQVDTKGEPPAYGEGTHLPTPTAAPTPTTAPTPAPAAVDPQLHLKPTNFLYINGDYRVKSAYIIDPSLRIQKEYLPPLKNANFWGGVGKKTLNMYIHTTGDLDLGLWIVGRKDSDVALDPMKRTRMYVGSRSGSLFIKVNAIDNIHPFSLDLVSQNKPITVLIPRSFHGTIKLSSTGYCVVSKEIYKNGALLSAVNGRKMTYFVGNFLPIMSGSGTRSVKQALDKLKVEAGDKGIILKYVDEPVVVPEWRTWNGMADYTKNGSGGQYLPCYYLSNRSD</sequence>
<dbReference type="HOGENOM" id="CLU_070382_0_0_1"/>
<dbReference type="AlphaFoldDB" id="A0A0C3E5R2"/>
<proteinExistence type="predicted"/>
<dbReference type="OrthoDB" id="5289249at2759"/>
<feature type="region of interest" description="Disordered" evidence="1">
    <location>
        <begin position="28"/>
        <end position="90"/>
    </location>
</feature>
<organism evidence="3 4">
    <name type="scientific">Scleroderma citrinum Foug A</name>
    <dbReference type="NCBI Taxonomy" id="1036808"/>
    <lineage>
        <taxon>Eukaryota</taxon>
        <taxon>Fungi</taxon>
        <taxon>Dikarya</taxon>
        <taxon>Basidiomycota</taxon>
        <taxon>Agaricomycotina</taxon>
        <taxon>Agaricomycetes</taxon>
        <taxon>Agaricomycetidae</taxon>
        <taxon>Boletales</taxon>
        <taxon>Sclerodermatineae</taxon>
        <taxon>Sclerodermataceae</taxon>
        <taxon>Scleroderma</taxon>
    </lineage>
</organism>
<evidence type="ECO:0000256" key="1">
    <source>
        <dbReference type="SAM" id="MobiDB-lite"/>
    </source>
</evidence>
<feature type="compositionally biased region" description="Pro residues" evidence="1">
    <location>
        <begin position="72"/>
        <end position="84"/>
    </location>
</feature>
<dbReference type="Proteomes" id="UP000053989">
    <property type="component" value="Unassembled WGS sequence"/>
</dbReference>
<evidence type="ECO:0000313" key="3">
    <source>
        <dbReference type="EMBL" id="KIM63376.1"/>
    </source>
</evidence>
<evidence type="ECO:0000259" key="2">
    <source>
        <dbReference type="Pfam" id="PF24016"/>
    </source>
</evidence>
<accession>A0A0C3E5R2</accession>
<reference evidence="3 4" key="1">
    <citation type="submission" date="2014-04" db="EMBL/GenBank/DDBJ databases">
        <authorList>
            <consortium name="DOE Joint Genome Institute"/>
            <person name="Kuo A."/>
            <person name="Kohler A."/>
            <person name="Nagy L.G."/>
            <person name="Floudas D."/>
            <person name="Copeland A."/>
            <person name="Barry K.W."/>
            <person name="Cichocki N."/>
            <person name="Veneault-Fourrey C."/>
            <person name="LaButti K."/>
            <person name="Lindquist E.A."/>
            <person name="Lipzen A."/>
            <person name="Lundell T."/>
            <person name="Morin E."/>
            <person name="Murat C."/>
            <person name="Sun H."/>
            <person name="Tunlid A."/>
            <person name="Henrissat B."/>
            <person name="Grigoriev I.V."/>
            <person name="Hibbett D.S."/>
            <person name="Martin F."/>
            <person name="Nordberg H.P."/>
            <person name="Cantor M.N."/>
            <person name="Hua S.X."/>
        </authorList>
    </citation>
    <scope>NUCLEOTIDE SEQUENCE [LARGE SCALE GENOMIC DNA]</scope>
    <source>
        <strain evidence="3 4">Foug A</strain>
    </source>
</reference>
<dbReference type="Pfam" id="PF24016">
    <property type="entry name" value="DUF7330"/>
    <property type="match status" value="1"/>
</dbReference>
<keyword evidence="4" id="KW-1185">Reference proteome</keyword>
<name>A0A0C3E5R2_9AGAM</name>